<organism evidence="3 4">
    <name type="scientific">Schumannella luteola</name>
    <dbReference type="NCBI Taxonomy" id="472059"/>
    <lineage>
        <taxon>Bacteria</taxon>
        <taxon>Bacillati</taxon>
        <taxon>Actinomycetota</taxon>
        <taxon>Actinomycetes</taxon>
        <taxon>Micrococcales</taxon>
        <taxon>Microbacteriaceae</taxon>
        <taxon>Schumannella</taxon>
    </lineage>
</organism>
<dbReference type="CDD" id="cd05233">
    <property type="entry name" value="SDR_c"/>
    <property type="match status" value="1"/>
</dbReference>
<keyword evidence="2 3" id="KW-0560">Oxidoreductase</keyword>
<dbReference type="PANTHER" id="PTHR24321:SF14">
    <property type="entry name" value="SHORT-CHAIN TYPE DEHYDROGENASE_REDUCTASE BLR2146-RELATED"/>
    <property type="match status" value="1"/>
</dbReference>
<dbReference type="Gene3D" id="3.40.50.720">
    <property type="entry name" value="NAD(P)-binding Rossmann-like Domain"/>
    <property type="match status" value="1"/>
</dbReference>
<comment type="caution">
    <text evidence="3">The sequence shown here is derived from an EMBL/GenBank/DDBJ whole genome shotgun (WGS) entry which is preliminary data.</text>
</comment>
<dbReference type="PANTHER" id="PTHR24321">
    <property type="entry name" value="DEHYDROGENASES, SHORT CHAIN"/>
    <property type="match status" value="1"/>
</dbReference>
<dbReference type="GO" id="GO:0004316">
    <property type="term" value="F:3-oxoacyl-[acyl-carrier-protein] reductase (NADPH) activity"/>
    <property type="evidence" value="ECO:0007669"/>
    <property type="project" value="UniProtKB-EC"/>
</dbReference>
<dbReference type="RefSeq" id="WP_179564448.1">
    <property type="nucleotide sequence ID" value="NZ_JACBZY010000001.1"/>
</dbReference>
<dbReference type="FunFam" id="3.40.50.720:FF:000084">
    <property type="entry name" value="Short-chain dehydrogenase reductase"/>
    <property type="match status" value="1"/>
</dbReference>
<proteinExistence type="inferred from homology"/>
<dbReference type="Proteomes" id="UP000553888">
    <property type="component" value="Unassembled WGS sequence"/>
</dbReference>
<dbReference type="SUPFAM" id="SSF51735">
    <property type="entry name" value="NAD(P)-binding Rossmann-fold domains"/>
    <property type="match status" value="1"/>
</dbReference>
<dbReference type="PRINTS" id="PR00080">
    <property type="entry name" value="SDRFAMILY"/>
</dbReference>
<sequence length="258" mass="26904">MDISDYKIIVTGGASGMGAATVRTYVAAGADVVSMDVSEEAGRRVAADATENGPGTATFMTVDISDKESVDSAFDQAVIKLGGLDAVAHPAAIQRSGDAANVTVADWDAMFAVDVRGTMLVNQAAYRHMAPQRRGSIINFGSISGLRPEPVAPAYSAAKGAVHSWTRTAAAAWGNDGVRVNAILPAIATPMYDAAIARLDEAGRTANFWQNEQSIALGQKYGDPDRDLGPVMVFLASESSRFITGQLLPVDGGQASVR</sequence>
<accession>A0A852YDC4</accession>
<evidence type="ECO:0000256" key="1">
    <source>
        <dbReference type="ARBA" id="ARBA00006484"/>
    </source>
</evidence>
<evidence type="ECO:0000313" key="3">
    <source>
        <dbReference type="EMBL" id="NYG97637.1"/>
    </source>
</evidence>
<gene>
    <name evidence="3" type="ORF">BJ979_000263</name>
</gene>
<dbReference type="AlphaFoldDB" id="A0A852YDC4"/>
<dbReference type="InterPro" id="IPR020904">
    <property type="entry name" value="Sc_DH/Rdtase_CS"/>
</dbReference>
<dbReference type="PROSITE" id="PS00061">
    <property type="entry name" value="ADH_SHORT"/>
    <property type="match status" value="1"/>
</dbReference>
<name>A0A852YDC4_9MICO</name>
<dbReference type="EC" id="1.1.1.100" evidence="3"/>
<reference evidence="3 4" key="1">
    <citation type="submission" date="2020-07" db="EMBL/GenBank/DDBJ databases">
        <title>Sequencing the genomes of 1000 actinobacteria strains.</title>
        <authorList>
            <person name="Klenk H.-P."/>
        </authorList>
    </citation>
    <scope>NUCLEOTIDE SEQUENCE [LARGE SCALE GENOMIC DNA]</scope>
    <source>
        <strain evidence="3 4">DSM 23141</strain>
    </source>
</reference>
<dbReference type="InterPro" id="IPR036291">
    <property type="entry name" value="NAD(P)-bd_dom_sf"/>
</dbReference>
<evidence type="ECO:0000256" key="2">
    <source>
        <dbReference type="ARBA" id="ARBA00023002"/>
    </source>
</evidence>
<dbReference type="PRINTS" id="PR00081">
    <property type="entry name" value="GDHRDH"/>
</dbReference>
<evidence type="ECO:0000313" key="4">
    <source>
        <dbReference type="Proteomes" id="UP000553888"/>
    </source>
</evidence>
<dbReference type="Pfam" id="PF13561">
    <property type="entry name" value="adh_short_C2"/>
    <property type="match status" value="1"/>
</dbReference>
<dbReference type="InterPro" id="IPR002347">
    <property type="entry name" value="SDR_fam"/>
</dbReference>
<comment type="similarity">
    <text evidence="1">Belongs to the short-chain dehydrogenases/reductases (SDR) family.</text>
</comment>
<protein>
    <submittedName>
        <fullName evidence="3">3-oxoacyl-[acyl-carrier protein] reductase</fullName>
        <ecNumber evidence="3">1.1.1.100</ecNumber>
    </submittedName>
</protein>
<dbReference type="EMBL" id="JACBZY010000001">
    <property type="protein sequence ID" value="NYG97637.1"/>
    <property type="molecule type" value="Genomic_DNA"/>
</dbReference>
<keyword evidence="4" id="KW-1185">Reference proteome</keyword>